<feature type="chain" id="PRO_5001818233" description="Secreted protein" evidence="2">
    <location>
        <begin position="33"/>
        <end position="66"/>
    </location>
</feature>
<feature type="signal peptide" evidence="2">
    <location>
        <begin position="1"/>
        <end position="32"/>
    </location>
</feature>
<name>A0A086ZWH6_9BIFI</name>
<feature type="region of interest" description="Disordered" evidence="1">
    <location>
        <begin position="38"/>
        <end position="66"/>
    </location>
</feature>
<dbReference type="AlphaFoldDB" id="A0A086ZWH6"/>
<keyword evidence="2" id="KW-0732">Signal</keyword>
<dbReference type="Proteomes" id="UP000029072">
    <property type="component" value="Unassembled WGS sequence"/>
</dbReference>
<dbReference type="EMBL" id="JGYS01000024">
    <property type="protein sequence ID" value="KFI50876.1"/>
    <property type="molecule type" value="Genomic_DNA"/>
</dbReference>
<comment type="caution">
    <text evidence="3">The sequence shown here is derived from an EMBL/GenBank/DDBJ whole genome shotgun (WGS) entry which is preliminary data.</text>
</comment>
<protein>
    <recommendedName>
        <fullName evidence="5">Secreted protein</fullName>
    </recommendedName>
</protein>
<accession>A0A086ZWH6</accession>
<evidence type="ECO:0000313" key="4">
    <source>
        <dbReference type="Proteomes" id="UP000029072"/>
    </source>
</evidence>
<feature type="compositionally biased region" description="Acidic residues" evidence="1">
    <location>
        <begin position="50"/>
        <end position="66"/>
    </location>
</feature>
<evidence type="ECO:0000313" key="3">
    <source>
        <dbReference type="EMBL" id="KFI50876.1"/>
    </source>
</evidence>
<evidence type="ECO:0000256" key="1">
    <source>
        <dbReference type="SAM" id="MobiDB-lite"/>
    </source>
</evidence>
<evidence type="ECO:0008006" key="5">
    <source>
        <dbReference type="Google" id="ProtNLM"/>
    </source>
</evidence>
<evidence type="ECO:0000256" key="2">
    <source>
        <dbReference type="SAM" id="SignalP"/>
    </source>
</evidence>
<reference evidence="3 4" key="1">
    <citation type="submission" date="2014-03" db="EMBL/GenBank/DDBJ databases">
        <title>Genomics of Bifidobacteria.</title>
        <authorList>
            <person name="Ventura M."/>
            <person name="Milani C."/>
            <person name="Lugli G.A."/>
        </authorList>
    </citation>
    <scope>NUCLEOTIDE SEQUENCE [LARGE SCALE GENOMIC DNA]</scope>
    <source>
        <strain evidence="3 4">DSM 23973</strain>
    </source>
</reference>
<sequence length="66" mass="6977">MTMTTDSKAKTLRTALLLLACPALLFSMTACGEQVVPADPASVKQTPTDTNDDQSDDDDIDDSNDG</sequence>
<proteinExistence type="predicted"/>
<gene>
    <name evidence="3" type="ORF">BCAL_2155</name>
</gene>
<organism evidence="3 4">
    <name type="scientific">Bifidobacterium callitrichos DSM 23973</name>
    <dbReference type="NCBI Taxonomy" id="1437609"/>
    <lineage>
        <taxon>Bacteria</taxon>
        <taxon>Bacillati</taxon>
        <taxon>Actinomycetota</taxon>
        <taxon>Actinomycetes</taxon>
        <taxon>Bifidobacteriales</taxon>
        <taxon>Bifidobacteriaceae</taxon>
        <taxon>Bifidobacterium</taxon>
    </lineage>
</organism>